<evidence type="ECO:0000256" key="5">
    <source>
        <dbReference type="ARBA" id="ARBA00023002"/>
    </source>
</evidence>
<evidence type="ECO:0000256" key="6">
    <source>
        <dbReference type="SAM" id="MobiDB-lite"/>
    </source>
</evidence>
<dbReference type="InterPro" id="IPR016167">
    <property type="entry name" value="FAD-bd_PCMH_sub1"/>
</dbReference>
<dbReference type="Gene3D" id="3.30.43.10">
    <property type="entry name" value="Uridine Diphospho-n-acetylenolpyruvylglucosamine Reductase, domain 2"/>
    <property type="match status" value="1"/>
</dbReference>
<dbReference type="EMBL" id="BMNK01000015">
    <property type="protein sequence ID" value="GGP13796.1"/>
    <property type="molecule type" value="Genomic_DNA"/>
</dbReference>
<dbReference type="InterPro" id="IPR016169">
    <property type="entry name" value="FAD-bd_PCMH_sub2"/>
</dbReference>
<dbReference type="Gene3D" id="3.40.462.20">
    <property type="match status" value="1"/>
</dbReference>
<evidence type="ECO:0000256" key="3">
    <source>
        <dbReference type="ARBA" id="ARBA00022630"/>
    </source>
</evidence>
<accession>A0A918E817</accession>
<dbReference type="InterPro" id="IPR016166">
    <property type="entry name" value="FAD-bd_PCMH"/>
</dbReference>
<evidence type="ECO:0000259" key="7">
    <source>
        <dbReference type="PROSITE" id="PS51387"/>
    </source>
</evidence>
<keyword evidence="5" id="KW-0560">Oxidoreductase</keyword>
<dbReference type="PANTHER" id="PTHR42973">
    <property type="entry name" value="BINDING OXIDOREDUCTASE, PUTATIVE (AFU_ORTHOLOGUE AFUA_1G17690)-RELATED"/>
    <property type="match status" value="1"/>
</dbReference>
<dbReference type="PROSITE" id="PS51387">
    <property type="entry name" value="FAD_PCMH"/>
    <property type="match status" value="1"/>
</dbReference>
<dbReference type="InterPro" id="IPR036318">
    <property type="entry name" value="FAD-bd_PCMH-like_sf"/>
</dbReference>
<dbReference type="SUPFAM" id="SSF51679">
    <property type="entry name" value="Bacterial luciferase-like"/>
    <property type="match status" value="1"/>
</dbReference>
<dbReference type="RefSeq" id="WP_189142756.1">
    <property type="nucleotide sequence ID" value="NZ_BMNK01000015.1"/>
</dbReference>
<proteinExistence type="inferred from homology"/>
<protein>
    <recommendedName>
        <fullName evidence="7">FAD-binding PCMH-type domain-containing protein</fullName>
    </recommendedName>
</protein>
<evidence type="ECO:0000256" key="4">
    <source>
        <dbReference type="ARBA" id="ARBA00022827"/>
    </source>
</evidence>
<comment type="caution">
    <text evidence="8">The sequence shown here is derived from an EMBL/GenBank/DDBJ whole genome shotgun (WGS) entry which is preliminary data.</text>
</comment>
<feature type="domain" description="FAD-binding PCMH-type" evidence="7">
    <location>
        <begin position="321"/>
        <end position="492"/>
    </location>
</feature>
<dbReference type="InterPro" id="IPR006094">
    <property type="entry name" value="Oxid_FAD_bind_N"/>
</dbReference>
<feature type="region of interest" description="Disordered" evidence="6">
    <location>
        <begin position="724"/>
        <end position="745"/>
    </location>
</feature>
<sequence length="745" mass="79015">MPDYGHELRFGSFITPVNARPQRVVDLAVLSEDAGLDVVTFQDHPYQAGFLDTWTLLTWVAARTSRIHVSGNVLNLPLRPPAVLARSVASLDLLSGGRAVLGLGTGGFWDAIAGMGGPRRTAAESVSALDEALDVIRGFWAGDDPDPLRLDGRFYQVGPAERGPSPAHEVPIWLGAYKPRMQRLIGRKADGWLPSLPWLKPGDLARGNELIDEAAAQAGRDPRDITRLLNVTPGDTAEDLARIAVEDGVSVFIVASDDPAELRRFARTTAAEIRERVAEARSGHVAGRAVAFGGDPVPAALAARALTPGDRGYARYTAGYFRGGDPGLVLRPRTPAEVQDAVRYAARHRDVPLGLFSGGHGLSGRSLNDGGIVIALDALDDVTVLDGHRVRIGPGARWGDVARELAPYGLAITSGDHGGVGVGGLATTGGIGWFVREHGLTIDHVRSVDVVTASGDLVHASDDENSDLFWAMRGAGANFGVAVSFEIDAHPVGAQIGFAMLVFAPDDVAAFLRGWGTAIENAHPSVTGTLMIGPTRPDRPAAVQALVVVDSEDADTIVERLTPIGDLAPLVDQSVQLMPYSALLTLGPGDEAQHGRGEPVSHAGLVRHLTGETTEAIADLLATNSRFILTIRSAGGAVAATAADATAYAWRDANFLIAALGGGSPGYEESWRRLLPLFEGTYLSFETDTGPDALAHAFPPAHLRRLRDLKRQWDPTGLFRDNFAITPAADDPGRTRAPTSEPTRR</sequence>
<evidence type="ECO:0000313" key="9">
    <source>
        <dbReference type="Proteomes" id="UP000660745"/>
    </source>
</evidence>
<evidence type="ECO:0000313" key="8">
    <source>
        <dbReference type="EMBL" id="GGP13796.1"/>
    </source>
</evidence>
<dbReference type="Pfam" id="PF01565">
    <property type="entry name" value="FAD_binding_4"/>
    <property type="match status" value="1"/>
</dbReference>
<dbReference type="InterPro" id="IPR050416">
    <property type="entry name" value="FAD-linked_Oxidoreductase"/>
</dbReference>
<keyword evidence="3" id="KW-0285">Flavoprotein</keyword>
<dbReference type="InterPro" id="IPR036661">
    <property type="entry name" value="Luciferase-like_sf"/>
</dbReference>
<dbReference type="AlphaFoldDB" id="A0A918E817"/>
<dbReference type="CDD" id="cd01097">
    <property type="entry name" value="Tetrahydromethanopterin_reductase"/>
    <property type="match status" value="1"/>
</dbReference>
<name>A0A918E817_9ACTN</name>
<dbReference type="Gene3D" id="3.20.20.30">
    <property type="entry name" value="Luciferase-like domain"/>
    <property type="match status" value="1"/>
</dbReference>
<dbReference type="Proteomes" id="UP000660745">
    <property type="component" value="Unassembled WGS sequence"/>
</dbReference>
<dbReference type="PROSITE" id="PS00862">
    <property type="entry name" value="OX2_COVAL_FAD"/>
    <property type="match status" value="1"/>
</dbReference>
<keyword evidence="9" id="KW-1185">Reference proteome</keyword>
<dbReference type="PANTHER" id="PTHR42973:SF39">
    <property type="entry name" value="FAD-BINDING PCMH-TYPE DOMAIN-CONTAINING PROTEIN"/>
    <property type="match status" value="1"/>
</dbReference>
<reference evidence="8" key="1">
    <citation type="journal article" date="2014" name="Int. J. Syst. Evol. Microbiol.">
        <title>Complete genome sequence of Corynebacterium casei LMG S-19264T (=DSM 44701T), isolated from a smear-ripened cheese.</title>
        <authorList>
            <consortium name="US DOE Joint Genome Institute (JGI-PGF)"/>
            <person name="Walter F."/>
            <person name="Albersmeier A."/>
            <person name="Kalinowski J."/>
            <person name="Ruckert C."/>
        </authorList>
    </citation>
    <scope>NUCLEOTIDE SEQUENCE</scope>
    <source>
        <strain evidence="8">CGMCC 4.7430</strain>
    </source>
</reference>
<keyword evidence="4" id="KW-0274">FAD</keyword>
<comment type="similarity">
    <text evidence="2">Belongs to the oxygen-dependent FAD-linked oxidoreductase family.</text>
</comment>
<dbReference type="InterPro" id="IPR006093">
    <property type="entry name" value="Oxy_OxRdtase_FAD_BS"/>
</dbReference>
<dbReference type="Pfam" id="PF00296">
    <property type="entry name" value="Bac_luciferase"/>
    <property type="match status" value="1"/>
</dbReference>
<gene>
    <name evidence="8" type="ORF">GCM10012278_66900</name>
</gene>
<reference evidence="8" key="2">
    <citation type="submission" date="2020-09" db="EMBL/GenBank/DDBJ databases">
        <authorList>
            <person name="Sun Q."/>
            <person name="Zhou Y."/>
        </authorList>
    </citation>
    <scope>NUCLEOTIDE SEQUENCE</scope>
    <source>
        <strain evidence="8">CGMCC 4.7430</strain>
    </source>
</reference>
<dbReference type="SUPFAM" id="SSF56176">
    <property type="entry name" value="FAD-binding/transporter-associated domain-like"/>
    <property type="match status" value="1"/>
</dbReference>
<dbReference type="Gene3D" id="3.30.465.10">
    <property type="match status" value="1"/>
</dbReference>
<organism evidence="8 9">
    <name type="scientific">Nonomuraea glycinis</name>
    <dbReference type="NCBI Taxonomy" id="2047744"/>
    <lineage>
        <taxon>Bacteria</taxon>
        <taxon>Bacillati</taxon>
        <taxon>Actinomycetota</taxon>
        <taxon>Actinomycetes</taxon>
        <taxon>Streptosporangiales</taxon>
        <taxon>Streptosporangiaceae</taxon>
        <taxon>Nonomuraea</taxon>
    </lineage>
</organism>
<dbReference type="GO" id="GO:0071949">
    <property type="term" value="F:FAD binding"/>
    <property type="evidence" value="ECO:0007669"/>
    <property type="project" value="InterPro"/>
</dbReference>
<evidence type="ECO:0000256" key="2">
    <source>
        <dbReference type="ARBA" id="ARBA00005466"/>
    </source>
</evidence>
<evidence type="ECO:0000256" key="1">
    <source>
        <dbReference type="ARBA" id="ARBA00001974"/>
    </source>
</evidence>
<comment type="cofactor">
    <cofactor evidence="1">
        <name>FAD</name>
        <dbReference type="ChEBI" id="CHEBI:57692"/>
    </cofactor>
</comment>
<dbReference type="GO" id="GO:0016705">
    <property type="term" value="F:oxidoreductase activity, acting on paired donors, with incorporation or reduction of molecular oxygen"/>
    <property type="evidence" value="ECO:0007669"/>
    <property type="project" value="InterPro"/>
</dbReference>
<dbReference type="InterPro" id="IPR011251">
    <property type="entry name" value="Luciferase-like_dom"/>
</dbReference>